<proteinExistence type="predicted"/>
<organism evidence="1">
    <name type="scientific">freshwater metagenome</name>
    <dbReference type="NCBI Taxonomy" id="449393"/>
    <lineage>
        <taxon>unclassified sequences</taxon>
        <taxon>metagenomes</taxon>
        <taxon>ecological metagenomes</taxon>
    </lineage>
</organism>
<protein>
    <submittedName>
        <fullName evidence="1">Unannotated protein</fullName>
    </submittedName>
</protein>
<dbReference type="GO" id="GO:0004553">
    <property type="term" value="F:hydrolase activity, hydrolyzing O-glycosyl compounds"/>
    <property type="evidence" value="ECO:0007669"/>
    <property type="project" value="InterPro"/>
</dbReference>
<dbReference type="AlphaFoldDB" id="A0A6J6QS18"/>
<name>A0A6J6QS18_9ZZZZ</name>
<accession>A0A6J6QS18</accession>
<sequence>MPDDAGRPPPARRRASPILVALLVVVLVVAGAGLVLARERGLGPYAPDPLPANPFEARPQYVDPESNAVQAARQAAADGDTDQADVFTRIAAVPSGIWLTPEEYPPGAVGPYVAGVVAAATLAEQVPLFVVYGIPDRDCTGGFSSGGLSVSDYVPWVQEIATAAASGEIAAVVVEPDALVSTVQCRRSAQRIRLLEEAVGVLATAGVATYVDGGHADWVPAATVARLLEQVGVDRVRGFSTNVSNYQSDADELAYAERVSRLLGGAHWVTDRGRNGNGSTEDWCNPPGRALGDLPGFVDDDTDLDAYLWIKPPGESDGDCHGGPPAGEFWPTRAFAQARAAGW</sequence>
<dbReference type="Pfam" id="PF01341">
    <property type="entry name" value="Glyco_hydro_6"/>
    <property type="match status" value="1"/>
</dbReference>
<dbReference type="GO" id="GO:0030245">
    <property type="term" value="P:cellulose catabolic process"/>
    <property type="evidence" value="ECO:0007669"/>
    <property type="project" value="InterPro"/>
</dbReference>
<evidence type="ECO:0000313" key="1">
    <source>
        <dbReference type="EMBL" id="CAB4714551.1"/>
    </source>
</evidence>
<dbReference type="EMBL" id="CAEZXR010000194">
    <property type="protein sequence ID" value="CAB4714551.1"/>
    <property type="molecule type" value="Genomic_DNA"/>
</dbReference>
<dbReference type="Gene3D" id="3.20.20.40">
    <property type="entry name" value="1, 4-beta cellobiohydrolase"/>
    <property type="match status" value="1"/>
</dbReference>
<dbReference type="PANTHER" id="PTHR34876">
    <property type="match status" value="1"/>
</dbReference>
<gene>
    <name evidence="1" type="ORF">UFOPK2579_01626</name>
</gene>
<dbReference type="PIRSF" id="PIRSF001100">
    <property type="entry name" value="Beta_cellobiohydrolase"/>
    <property type="match status" value="1"/>
</dbReference>
<reference evidence="1" key="1">
    <citation type="submission" date="2020-05" db="EMBL/GenBank/DDBJ databases">
        <authorList>
            <person name="Chiriac C."/>
            <person name="Salcher M."/>
            <person name="Ghai R."/>
            <person name="Kavagutti S V."/>
        </authorList>
    </citation>
    <scope>NUCLEOTIDE SEQUENCE</scope>
</reference>
<dbReference type="InterPro" id="IPR036434">
    <property type="entry name" value="Beta_cellobiohydrolase_sf"/>
</dbReference>
<dbReference type="PRINTS" id="PR00733">
    <property type="entry name" value="GLHYDRLASE6"/>
</dbReference>
<dbReference type="SUPFAM" id="SSF51989">
    <property type="entry name" value="Glycosyl hydrolases family 6, cellulases"/>
    <property type="match status" value="1"/>
</dbReference>
<dbReference type="InterPro" id="IPR016288">
    <property type="entry name" value="Beta_cellobiohydrolase"/>
</dbReference>
<dbReference type="PANTHER" id="PTHR34876:SF4">
    <property type="entry name" value="1,4-BETA-D-GLUCAN CELLOBIOHYDROLASE C-RELATED"/>
    <property type="match status" value="1"/>
</dbReference>